<dbReference type="Proteomes" id="UP001589667">
    <property type="component" value="Unassembled WGS sequence"/>
</dbReference>
<proteinExistence type="predicted"/>
<dbReference type="InterPro" id="IPR013784">
    <property type="entry name" value="Carb-bd-like_fold"/>
</dbReference>
<feature type="compositionally biased region" description="Low complexity" evidence="1">
    <location>
        <begin position="429"/>
        <end position="447"/>
    </location>
</feature>
<name>A0ABV5SUY5_9MICO</name>
<comment type="caution">
    <text evidence="4">The sequence shown here is derived from an EMBL/GenBank/DDBJ whole genome shotgun (WGS) entry which is preliminary data.</text>
</comment>
<evidence type="ECO:0008006" key="6">
    <source>
        <dbReference type="Google" id="ProtNLM"/>
    </source>
</evidence>
<feature type="transmembrane region" description="Helical" evidence="2">
    <location>
        <begin position="400"/>
        <end position="423"/>
    </location>
</feature>
<feature type="compositionally biased region" description="Low complexity" evidence="1">
    <location>
        <begin position="377"/>
        <end position="390"/>
    </location>
</feature>
<accession>A0ABV5SUY5</accession>
<dbReference type="EMBL" id="JBHMBL010000003">
    <property type="protein sequence ID" value="MFB9643506.1"/>
    <property type="molecule type" value="Genomic_DNA"/>
</dbReference>
<keyword evidence="2" id="KW-0472">Membrane</keyword>
<evidence type="ECO:0000256" key="1">
    <source>
        <dbReference type="SAM" id="MobiDB-lite"/>
    </source>
</evidence>
<keyword evidence="2" id="KW-0812">Transmembrane</keyword>
<feature type="compositionally biased region" description="Pro residues" evidence="1">
    <location>
        <begin position="359"/>
        <end position="376"/>
    </location>
</feature>
<evidence type="ECO:0000313" key="4">
    <source>
        <dbReference type="EMBL" id="MFB9643506.1"/>
    </source>
</evidence>
<gene>
    <name evidence="4" type="ORF">ACFFQV_14515</name>
</gene>
<dbReference type="RefSeq" id="WP_157425293.1">
    <property type="nucleotide sequence ID" value="NZ_BAAANI010000003.1"/>
</dbReference>
<feature type="signal peptide" evidence="3">
    <location>
        <begin position="1"/>
        <end position="28"/>
    </location>
</feature>
<sequence length="458" mass="45714">MSNRRKSLAGGIGIIGLVLVGVAAPASAVDPATEIGAYADWTVGGTAGAFTATGMLPPSTGFAGPISVTSDSIALTEASGASAFLNASTDFGTEYGSSRLQPYLTIRPKTGALAPTPPAVDNPPPSRTVVDLGASRGDDWGFALGDIDADWVFVTAFDDAGVQLPVDALGALTPGNYCAAGSPKPSTCAGPGPFTDLPRWVGSGTLVDFGITFVEGTLVGNFTDTTGAYLGFRPDPAVRRIELLYGAVNGSPSYQFWLAVAAAKTTVTGTVELEGGAPPPPGTVVEVDDADGEPVRDVTGEELQVPVDENGDFTVELPQAGEYTLVVVPPAGYTPPDPVTIDGSQAEVEVPPIAVEPVVVPPTSPPASPPPSPSPSPGSETPATPAPAATGELAESGANVAPFVAIAAGVLLAGAAAVVFATVRRRRGAPAATASEAPPSGPSSDSPSEPPTGPANPS</sequence>
<keyword evidence="2" id="KW-1133">Transmembrane helix</keyword>
<feature type="region of interest" description="Disordered" evidence="1">
    <location>
        <begin position="426"/>
        <end position="458"/>
    </location>
</feature>
<organism evidence="4 5">
    <name type="scientific">Agromyces lapidis</name>
    <dbReference type="NCBI Taxonomy" id="279574"/>
    <lineage>
        <taxon>Bacteria</taxon>
        <taxon>Bacillati</taxon>
        <taxon>Actinomycetota</taxon>
        <taxon>Actinomycetes</taxon>
        <taxon>Micrococcales</taxon>
        <taxon>Microbacteriaceae</taxon>
        <taxon>Agromyces</taxon>
    </lineage>
</organism>
<feature type="chain" id="PRO_5046476381" description="Alpha-amylase" evidence="3">
    <location>
        <begin position="29"/>
        <end position="458"/>
    </location>
</feature>
<feature type="compositionally biased region" description="Pro residues" evidence="1">
    <location>
        <begin position="448"/>
        <end position="458"/>
    </location>
</feature>
<reference evidence="4 5" key="1">
    <citation type="submission" date="2024-09" db="EMBL/GenBank/DDBJ databases">
        <authorList>
            <person name="Sun Q."/>
            <person name="Mori K."/>
        </authorList>
    </citation>
    <scope>NUCLEOTIDE SEQUENCE [LARGE SCALE GENOMIC DNA]</scope>
    <source>
        <strain evidence="4 5">JCM 14321</strain>
    </source>
</reference>
<evidence type="ECO:0000256" key="3">
    <source>
        <dbReference type="SAM" id="SignalP"/>
    </source>
</evidence>
<keyword evidence="3" id="KW-0732">Signal</keyword>
<feature type="region of interest" description="Disordered" evidence="1">
    <location>
        <begin position="357"/>
        <end position="390"/>
    </location>
</feature>
<dbReference type="SUPFAM" id="SSF49452">
    <property type="entry name" value="Starch-binding domain-like"/>
    <property type="match status" value="1"/>
</dbReference>
<evidence type="ECO:0000256" key="2">
    <source>
        <dbReference type="SAM" id="Phobius"/>
    </source>
</evidence>
<protein>
    <recommendedName>
        <fullName evidence="6">Alpha-amylase</fullName>
    </recommendedName>
</protein>
<evidence type="ECO:0000313" key="5">
    <source>
        <dbReference type="Proteomes" id="UP001589667"/>
    </source>
</evidence>
<keyword evidence="5" id="KW-1185">Reference proteome</keyword>